<name>A0AAE0E4V7_9ROSI</name>
<dbReference type="Proteomes" id="UP001281410">
    <property type="component" value="Unassembled WGS sequence"/>
</dbReference>
<sequence>MLGTEIYATCEWILFGRKFVMRQSLEENEILNHGFMAVLWSRQKYHGFKSWLPVLSLTWPMHLGVNVYIHPVSLVSVPTKYAFKDGTIKDVA</sequence>
<proteinExistence type="predicted"/>
<evidence type="ECO:0000313" key="1">
    <source>
        <dbReference type="EMBL" id="KAK3210847.1"/>
    </source>
</evidence>
<feature type="non-terminal residue" evidence="1">
    <location>
        <position position="1"/>
    </location>
</feature>
<keyword evidence="2" id="KW-1185">Reference proteome</keyword>
<gene>
    <name evidence="1" type="ORF">Dsin_015553</name>
</gene>
<accession>A0AAE0E4V7</accession>
<evidence type="ECO:0000313" key="2">
    <source>
        <dbReference type="Proteomes" id="UP001281410"/>
    </source>
</evidence>
<organism evidence="1 2">
    <name type="scientific">Dipteronia sinensis</name>
    <dbReference type="NCBI Taxonomy" id="43782"/>
    <lineage>
        <taxon>Eukaryota</taxon>
        <taxon>Viridiplantae</taxon>
        <taxon>Streptophyta</taxon>
        <taxon>Embryophyta</taxon>
        <taxon>Tracheophyta</taxon>
        <taxon>Spermatophyta</taxon>
        <taxon>Magnoliopsida</taxon>
        <taxon>eudicotyledons</taxon>
        <taxon>Gunneridae</taxon>
        <taxon>Pentapetalae</taxon>
        <taxon>rosids</taxon>
        <taxon>malvids</taxon>
        <taxon>Sapindales</taxon>
        <taxon>Sapindaceae</taxon>
        <taxon>Hippocastanoideae</taxon>
        <taxon>Acereae</taxon>
        <taxon>Dipteronia</taxon>
    </lineage>
</organism>
<dbReference type="AlphaFoldDB" id="A0AAE0E4V7"/>
<reference evidence="1" key="1">
    <citation type="journal article" date="2023" name="Plant J.">
        <title>Genome sequences and population genomics provide insights into the demographic history, inbreeding, and mutation load of two 'living fossil' tree species of Dipteronia.</title>
        <authorList>
            <person name="Feng Y."/>
            <person name="Comes H.P."/>
            <person name="Chen J."/>
            <person name="Zhu S."/>
            <person name="Lu R."/>
            <person name="Zhang X."/>
            <person name="Li P."/>
            <person name="Qiu J."/>
            <person name="Olsen K.M."/>
            <person name="Qiu Y."/>
        </authorList>
    </citation>
    <scope>NUCLEOTIDE SEQUENCE</scope>
    <source>
        <strain evidence="1">NBL</strain>
    </source>
</reference>
<dbReference type="EMBL" id="JANJYJ010000005">
    <property type="protein sequence ID" value="KAK3210847.1"/>
    <property type="molecule type" value="Genomic_DNA"/>
</dbReference>
<protein>
    <submittedName>
        <fullName evidence="1">Uncharacterized protein</fullName>
    </submittedName>
</protein>
<comment type="caution">
    <text evidence="1">The sequence shown here is derived from an EMBL/GenBank/DDBJ whole genome shotgun (WGS) entry which is preliminary data.</text>
</comment>